<dbReference type="RefSeq" id="WP_377429457.1">
    <property type="nucleotide sequence ID" value="NZ_JBHSPR010000042.1"/>
</dbReference>
<sequence length="353" mass="36087">MPSRVYDDRRCRGSTGLSHDTGAHMSVSWSKIARIHARTLSVSLSVGLLLVAGAATPGYAGTADLRMSSKGTVAFQAANSRLWVTGITGNGKELNFSVMPGTSPAISAGTGQTTVLTGTVVFQGSNGNLWAAAAGSGSGGDHRQPMAPGTGPTVSTDGTRVAYQGSNGRLWTTDGRSYTDSGLAMAPGTSPSIASTSQVAFQGADGYLWTTRGGRTDLAMMPGTSPASSRDGVIAFQGANGNLWIIRVGGGTDDTGFAMAPGTSPNMSTMSTNWDLTRIAFQGANGNLWTTVASVNRLGKDWGYPMMPGTSAGVSADAAEVAFHGSNGHLYTISENDSVRELGFTLAAGTSPA</sequence>
<name>A0ABW1KJD0_9ACTN</name>
<keyword evidence="2" id="KW-1133">Transmembrane helix</keyword>
<evidence type="ECO:0000313" key="3">
    <source>
        <dbReference type="EMBL" id="MFC6021361.1"/>
    </source>
</evidence>
<evidence type="ECO:0000256" key="1">
    <source>
        <dbReference type="SAM" id="MobiDB-lite"/>
    </source>
</evidence>
<keyword evidence="2" id="KW-0472">Membrane</keyword>
<keyword evidence="4" id="KW-1185">Reference proteome</keyword>
<evidence type="ECO:0000256" key="2">
    <source>
        <dbReference type="SAM" id="Phobius"/>
    </source>
</evidence>
<proteinExistence type="predicted"/>
<protein>
    <submittedName>
        <fullName evidence="3">Uncharacterized protein</fullName>
    </submittedName>
</protein>
<keyword evidence="2" id="KW-0812">Transmembrane</keyword>
<comment type="caution">
    <text evidence="3">The sequence shown here is derived from an EMBL/GenBank/DDBJ whole genome shotgun (WGS) entry which is preliminary data.</text>
</comment>
<feature type="transmembrane region" description="Helical" evidence="2">
    <location>
        <begin position="40"/>
        <end position="60"/>
    </location>
</feature>
<organism evidence="3 4">
    <name type="scientific">Plantactinospora solaniradicis</name>
    <dbReference type="NCBI Taxonomy" id="1723736"/>
    <lineage>
        <taxon>Bacteria</taxon>
        <taxon>Bacillati</taxon>
        <taxon>Actinomycetota</taxon>
        <taxon>Actinomycetes</taxon>
        <taxon>Micromonosporales</taxon>
        <taxon>Micromonosporaceae</taxon>
        <taxon>Plantactinospora</taxon>
    </lineage>
</organism>
<accession>A0ABW1KJD0</accession>
<dbReference type="SUPFAM" id="SSF69304">
    <property type="entry name" value="Tricorn protease N-terminal domain"/>
    <property type="match status" value="1"/>
</dbReference>
<reference evidence="4" key="1">
    <citation type="journal article" date="2019" name="Int. J. Syst. Evol. Microbiol.">
        <title>The Global Catalogue of Microorganisms (GCM) 10K type strain sequencing project: providing services to taxonomists for standard genome sequencing and annotation.</title>
        <authorList>
            <consortium name="The Broad Institute Genomics Platform"/>
            <consortium name="The Broad Institute Genome Sequencing Center for Infectious Disease"/>
            <person name="Wu L."/>
            <person name="Ma J."/>
        </authorList>
    </citation>
    <scope>NUCLEOTIDE SEQUENCE [LARGE SCALE GENOMIC DNA]</scope>
    <source>
        <strain evidence="4">ZS-35-S2</strain>
    </source>
</reference>
<gene>
    <name evidence="3" type="ORF">ACFP2T_34965</name>
</gene>
<evidence type="ECO:0000313" key="4">
    <source>
        <dbReference type="Proteomes" id="UP001596203"/>
    </source>
</evidence>
<dbReference type="EMBL" id="JBHSPR010000042">
    <property type="protein sequence ID" value="MFC6021361.1"/>
    <property type="molecule type" value="Genomic_DNA"/>
</dbReference>
<dbReference type="Proteomes" id="UP001596203">
    <property type="component" value="Unassembled WGS sequence"/>
</dbReference>
<feature type="region of interest" description="Disordered" evidence="1">
    <location>
        <begin position="134"/>
        <end position="157"/>
    </location>
</feature>